<dbReference type="PANTHER" id="PTHR33991:SF1">
    <property type="entry name" value="DNA REPAIR PROTEIN RECO"/>
    <property type="match status" value="1"/>
</dbReference>
<evidence type="ECO:0000256" key="1">
    <source>
        <dbReference type="ARBA" id="ARBA00003065"/>
    </source>
</evidence>
<organism evidence="5 6">
    <name type="scientific">Moraxella oculi</name>
    <dbReference type="NCBI Taxonomy" id="2940516"/>
    <lineage>
        <taxon>Bacteria</taxon>
        <taxon>Pseudomonadati</taxon>
        <taxon>Pseudomonadota</taxon>
        <taxon>Gammaproteobacteria</taxon>
        <taxon>Moraxellales</taxon>
        <taxon>Moraxellaceae</taxon>
        <taxon>Moraxella</taxon>
    </lineage>
</organism>
<dbReference type="Gene3D" id="1.20.1440.120">
    <property type="entry name" value="Recombination protein O, C-terminal domain"/>
    <property type="match status" value="1"/>
</dbReference>
<gene>
    <name evidence="5" type="ORF">ACJHVH_07330</name>
</gene>
<dbReference type="InterPro" id="IPR003717">
    <property type="entry name" value="RecO"/>
</dbReference>
<proteinExistence type="inferred from homology"/>
<reference evidence="5 6" key="1">
    <citation type="submission" date="2024-11" db="EMBL/GenBank/DDBJ databases">
        <title>First Report of Moraxella oculi in Brazil in an Infectious Bovine Keratoconjunctivitis Outbreak.</title>
        <authorList>
            <person name="Carvalho C.V."/>
            <person name="Domingues R."/>
            <person name="Coutinho C."/>
            <person name="Honorio N.T.B.S."/>
            <person name="Faza D.R.L.R."/>
            <person name="Carvalho W.A."/>
            <person name="Machado A.B.F."/>
            <person name="Martins M.F."/>
            <person name="Gaspar E.B."/>
        </authorList>
    </citation>
    <scope>NUCLEOTIDE SEQUENCE [LARGE SCALE GENOMIC DNA]</scope>
    <source>
        <strain evidence="5 6">2117LE</strain>
    </source>
</reference>
<comment type="caution">
    <text evidence="5">The sequence shown here is derived from an EMBL/GenBank/DDBJ whole genome shotgun (WGS) entry which is preliminary data.</text>
</comment>
<dbReference type="EMBL" id="JBJJXE010000012">
    <property type="protein sequence ID" value="MFL1732801.1"/>
    <property type="molecule type" value="Genomic_DNA"/>
</dbReference>
<dbReference type="InterPro" id="IPR012340">
    <property type="entry name" value="NA-bd_OB-fold"/>
</dbReference>
<keyword evidence="6" id="KW-1185">Reference proteome</keyword>
<dbReference type="Proteomes" id="UP001624684">
    <property type="component" value="Unassembled WGS sequence"/>
</dbReference>
<evidence type="ECO:0000313" key="6">
    <source>
        <dbReference type="Proteomes" id="UP001624684"/>
    </source>
</evidence>
<evidence type="ECO:0000256" key="3">
    <source>
        <dbReference type="ARBA" id="ARBA00021310"/>
    </source>
</evidence>
<evidence type="ECO:0000256" key="4">
    <source>
        <dbReference type="ARBA" id="ARBA00033409"/>
    </source>
</evidence>
<comment type="similarity">
    <text evidence="2">Belongs to the RecO family.</text>
</comment>
<evidence type="ECO:0000256" key="2">
    <source>
        <dbReference type="ARBA" id="ARBA00007452"/>
    </source>
</evidence>
<dbReference type="InterPro" id="IPR042242">
    <property type="entry name" value="RecO_C"/>
</dbReference>
<dbReference type="Gene3D" id="2.40.50.140">
    <property type="entry name" value="Nucleic acid-binding proteins"/>
    <property type="match status" value="1"/>
</dbReference>
<protein>
    <recommendedName>
        <fullName evidence="3">DNA repair protein RecO</fullName>
    </recommendedName>
    <alternativeName>
        <fullName evidence="4">Recombination protein O</fullName>
    </alternativeName>
</protein>
<comment type="function">
    <text evidence="1">Involved in DNA repair and RecF pathway recombination.</text>
</comment>
<name>A0ABW8UCJ2_9GAMM</name>
<dbReference type="PANTHER" id="PTHR33991">
    <property type="entry name" value="DNA REPAIR PROTEIN RECO"/>
    <property type="match status" value="1"/>
</dbReference>
<evidence type="ECO:0000313" key="5">
    <source>
        <dbReference type="EMBL" id="MFL1732801.1"/>
    </source>
</evidence>
<accession>A0ABW8UCJ2</accession>
<sequence length="254" mass="29027">MRQQPLTGYVLHARAYQERRAIYQIFTNEFGLVHGVGAKGALSFVLVNLFATGKNALKTFGQIQPASRFPVMPAGSMAQYALFYMNEVLCRLLMLENACPALWRAYHDEVMLLVGLNCPKDELMLHIKLSLRRFERSLFDELGVAIDFGQDSLGRAIIHDHSYHFIPEKGFVPIISTFTHQIGSLEKSMNRASYLGGGDLIMMARADTDEGIYLEKLDLFGRLQKDVMNHLLDYKPLHSRKLWQQSLRFKTDRL</sequence>
<dbReference type="RefSeq" id="WP_407069339.1">
    <property type="nucleotide sequence ID" value="NZ_JBJJXE010000012.1"/>
</dbReference>